<accession>A0ABQ9UAK0</accession>
<organism evidence="3 4">
    <name type="scientific">Saguinus oedipus</name>
    <name type="common">Cotton-top tamarin</name>
    <name type="synonym">Oedipomidas oedipus</name>
    <dbReference type="NCBI Taxonomy" id="9490"/>
    <lineage>
        <taxon>Eukaryota</taxon>
        <taxon>Metazoa</taxon>
        <taxon>Chordata</taxon>
        <taxon>Craniata</taxon>
        <taxon>Vertebrata</taxon>
        <taxon>Euteleostomi</taxon>
        <taxon>Mammalia</taxon>
        <taxon>Eutheria</taxon>
        <taxon>Euarchontoglires</taxon>
        <taxon>Primates</taxon>
        <taxon>Haplorrhini</taxon>
        <taxon>Platyrrhini</taxon>
        <taxon>Cebidae</taxon>
        <taxon>Callitrichinae</taxon>
        <taxon>Saguinus</taxon>
    </lineage>
</organism>
<keyword evidence="4" id="KW-1185">Reference proteome</keyword>
<reference evidence="3 4" key="1">
    <citation type="submission" date="2023-05" db="EMBL/GenBank/DDBJ databases">
        <title>B98-5 Cell Line De Novo Hybrid Assembly: An Optical Mapping Approach.</title>
        <authorList>
            <person name="Kananen K."/>
            <person name="Auerbach J.A."/>
            <person name="Kautto E."/>
            <person name="Blachly J.S."/>
        </authorList>
    </citation>
    <scope>NUCLEOTIDE SEQUENCE [LARGE SCALE GENOMIC DNA]</scope>
    <source>
        <strain evidence="3">B95-8</strain>
        <tissue evidence="3">Cell line</tissue>
    </source>
</reference>
<proteinExistence type="predicted"/>
<feature type="signal peptide" evidence="2">
    <location>
        <begin position="1"/>
        <end position="32"/>
    </location>
</feature>
<evidence type="ECO:0000313" key="4">
    <source>
        <dbReference type="Proteomes" id="UP001266305"/>
    </source>
</evidence>
<sequence length="153" mass="16009">MCAIPPGILPATGSVSVPSLCLLLLLTQPSVPWLRLDMATLHKRGQLCSPLGDAPTSSNSECRKETGPPSEASQASRTPCYSGTSPWMEWDGGFGAHPPPPPPLCHSGPPPSGRTELVLSPPCARPADRGPCPMPHPPPPPILMVSVTFPVVK</sequence>
<feature type="compositionally biased region" description="Pro residues" evidence="1">
    <location>
        <begin position="132"/>
        <end position="141"/>
    </location>
</feature>
<evidence type="ECO:0000256" key="2">
    <source>
        <dbReference type="SAM" id="SignalP"/>
    </source>
</evidence>
<feature type="compositionally biased region" description="Pro residues" evidence="1">
    <location>
        <begin position="97"/>
        <end position="112"/>
    </location>
</feature>
<keyword evidence="2" id="KW-0732">Signal</keyword>
<feature type="compositionally biased region" description="Polar residues" evidence="1">
    <location>
        <begin position="71"/>
        <end position="85"/>
    </location>
</feature>
<feature type="region of interest" description="Disordered" evidence="1">
    <location>
        <begin position="50"/>
        <end position="141"/>
    </location>
</feature>
<gene>
    <name evidence="3" type="ORF">P7K49_027533</name>
</gene>
<evidence type="ECO:0000313" key="3">
    <source>
        <dbReference type="EMBL" id="KAK2093795.1"/>
    </source>
</evidence>
<comment type="caution">
    <text evidence="3">The sequence shown here is derived from an EMBL/GenBank/DDBJ whole genome shotgun (WGS) entry which is preliminary data.</text>
</comment>
<protein>
    <submittedName>
        <fullName evidence="3">Uncharacterized protein</fullName>
    </submittedName>
</protein>
<feature type="chain" id="PRO_5045519176" evidence="2">
    <location>
        <begin position="33"/>
        <end position="153"/>
    </location>
</feature>
<name>A0ABQ9UAK0_SAGOE</name>
<dbReference type="EMBL" id="JASSZA010000014">
    <property type="protein sequence ID" value="KAK2093795.1"/>
    <property type="molecule type" value="Genomic_DNA"/>
</dbReference>
<evidence type="ECO:0000256" key="1">
    <source>
        <dbReference type="SAM" id="MobiDB-lite"/>
    </source>
</evidence>
<dbReference type="Proteomes" id="UP001266305">
    <property type="component" value="Unassembled WGS sequence"/>
</dbReference>